<dbReference type="InterPro" id="IPR003838">
    <property type="entry name" value="ABC3_permease_C"/>
</dbReference>
<keyword evidence="5 7" id="KW-0472">Membrane</keyword>
<feature type="transmembrane region" description="Helical" evidence="7">
    <location>
        <begin position="852"/>
        <end position="875"/>
    </location>
</feature>
<evidence type="ECO:0000313" key="10">
    <source>
        <dbReference type="EMBL" id="MEK9502633.1"/>
    </source>
</evidence>
<feature type="transmembrane region" description="Helical" evidence="7">
    <location>
        <begin position="449"/>
        <end position="472"/>
    </location>
</feature>
<keyword evidence="4 7" id="KW-1133">Transmembrane helix</keyword>
<feature type="domain" description="ABC3 transporter permease C-terminal" evidence="8">
    <location>
        <begin position="359"/>
        <end position="476"/>
    </location>
</feature>
<dbReference type="InterPro" id="IPR025857">
    <property type="entry name" value="MacB_PCD"/>
</dbReference>
<evidence type="ECO:0000256" key="1">
    <source>
        <dbReference type="ARBA" id="ARBA00004651"/>
    </source>
</evidence>
<evidence type="ECO:0000259" key="8">
    <source>
        <dbReference type="Pfam" id="PF02687"/>
    </source>
</evidence>
<feature type="domain" description="MacB-like periplasmic core" evidence="9">
    <location>
        <begin position="506"/>
        <end position="714"/>
    </location>
</feature>
<dbReference type="InterPro" id="IPR017800">
    <property type="entry name" value="ADOP"/>
</dbReference>
<dbReference type="RefSeq" id="WP_405287491.1">
    <property type="nucleotide sequence ID" value="NZ_JBBHLI010000013.1"/>
</dbReference>
<proteinExistence type="inferred from homology"/>
<feature type="transmembrane region" description="Helical" evidence="7">
    <location>
        <begin position="103"/>
        <end position="129"/>
    </location>
</feature>
<sequence length="886" mass="94758">MPTPRGALRLFDLLAQLLPSHFRREFGGEMRRAVEERWADHRGRGWRAGCRFWLRQWSAVVWVALTLRWQRNRRPREREGTMTGGLHHDVKLALRGLLRRPGFVLLTLGTLGLGIGASTAVFSAVHAVLLRSLPYADAERAVVVIQRDAETGERGNGLSASNARDLAERSDALETAAVAEPWGADLEVEGRVESLRAWRVSEGWFDAVGTTPVHGRLFTPEEYRPDGPPVVVLGERSWRARFGADPDIVGRTVVLDGEGATVVGIVPGDFKFPDEVEFWAPRPPQSFDDQQRTADYMTGIARLAPGVELDAARAEVERIAQALARDYPESNTAQAFDLVPLREYLFGDVRTPLMVVLAAVALVMMIACANVAGLMIARGLHRSREFAVRRALGATTGRITRQLAVESALLAVGGGVVGLGLATLGVDAIRALGAGHLPRIEELRIDATVLAFAVAVSIVSALVAGVVPSLGLSRTAPARALGDGARGSTAGRGIGRSGRRLVVAEIALATVLVVGAGLLVRSLSTVLERDLGFASEGRLAVQVFAYDVEGGTPVFIREMTDAFESLPGVRSVAVTSSIPGATDGTLASIDIDLGFTVLDRPAPPVGQEPTAAITQISPGFFATMGMPLLEGRDFEAFDAADTRPVVVVNETLARRHFGDTSPLGRSLVIGFRPVEREIVGVVADVRPSGHESNPRPEVYFPIAQFPTSSLTFVLHGEGAAEALIAPAREAVWEVRPSLAIWGVATVDELLGTWLQERRFHLMLLGSFAVVALLLATVGTYSLVSLGVERRVAELGIRRALGGGDARILRMIVGETARLAAVGVALGAFGAFVTTRYLRSMLFGVEPTDPATFVSVAGVVLLAASLGAVIPALRAIRTDPNRAIRRS</sequence>
<keyword evidence="3 7" id="KW-0812">Transmembrane</keyword>
<evidence type="ECO:0000313" key="11">
    <source>
        <dbReference type="Proteomes" id="UP001484239"/>
    </source>
</evidence>
<feature type="domain" description="ABC3 transporter permease C-terminal" evidence="8">
    <location>
        <begin position="766"/>
        <end position="879"/>
    </location>
</feature>
<dbReference type="Pfam" id="PF02687">
    <property type="entry name" value="FtsX"/>
    <property type="match status" value="2"/>
</dbReference>
<feature type="transmembrane region" description="Helical" evidence="7">
    <location>
        <begin position="353"/>
        <end position="377"/>
    </location>
</feature>
<evidence type="ECO:0000256" key="5">
    <source>
        <dbReference type="ARBA" id="ARBA00023136"/>
    </source>
</evidence>
<evidence type="ECO:0000256" key="4">
    <source>
        <dbReference type="ARBA" id="ARBA00022989"/>
    </source>
</evidence>
<reference evidence="10 11" key="1">
    <citation type="submission" date="2024-02" db="EMBL/GenBank/DDBJ databases">
        <title>A novel Gemmatimonadota bacterium.</title>
        <authorList>
            <person name="Du Z.-J."/>
            <person name="Ye Y.-Q."/>
        </authorList>
    </citation>
    <scope>NUCLEOTIDE SEQUENCE [LARGE SCALE GENOMIC DNA]</scope>
    <source>
        <strain evidence="10 11">DH-20</strain>
    </source>
</reference>
<name>A0ABU9ED25_9BACT</name>
<protein>
    <submittedName>
        <fullName evidence="10">ABC transporter permease</fullName>
    </submittedName>
</protein>
<keyword evidence="2" id="KW-1003">Cell membrane</keyword>
<comment type="caution">
    <text evidence="10">The sequence shown here is derived from an EMBL/GenBank/DDBJ whole genome shotgun (WGS) entry which is preliminary data.</text>
</comment>
<gene>
    <name evidence="10" type="ORF">WI372_16685</name>
</gene>
<feature type="transmembrane region" description="Helical" evidence="7">
    <location>
        <begin position="501"/>
        <end position="520"/>
    </location>
</feature>
<evidence type="ECO:0000256" key="2">
    <source>
        <dbReference type="ARBA" id="ARBA00022475"/>
    </source>
</evidence>
<evidence type="ECO:0000256" key="6">
    <source>
        <dbReference type="ARBA" id="ARBA00038076"/>
    </source>
</evidence>
<feature type="transmembrane region" description="Helical" evidence="7">
    <location>
        <begin position="807"/>
        <end position="832"/>
    </location>
</feature>
<comment type="subcellular location">
    <subcellularLocation>
        <location evidence="1">Cell membrane</location>
        <topology evidence="1">Multi-pass membrane protein</topology>
    </subcellularLocation>
</comment>
<evidence type="ECO:0000256" key="7">
    <source>
        <dbReference type="SAM" id="Phobius"/>
    </source>
</evidence>
<dbReference type="EMBL" id="JBBHLI010000013">
    <property type="protein sequence ID" value="MEK9502633.1"/>
    <property type="molecule type" value="Genomic_DNA"/>
</dbReference>
<evidence type="ECO:0000259" key="9">
    <source>
        <dbReference type="Pfam" id="PF12704"/>
    </source>
</evidence>
<comment type="similarity">
    <text evidence="6">Belongs to the ABC-4 integral membrane protein family.</text>
</comment>
<keyword evidence="11" id="KW-1185">Reference proteome</keyword>
<dbReference type="NCBIfam" id="TIGR03434">
    <property type="entry name" value="ADOP"/>
    <property type="match status" value="1"/>
</dbReference>
<dbReference type="PANTHER" id="PTHR30572">
    <property type="entry name" value="MEMBRANE COMPONENT OF TRANSPORTER-RELATED"/>
    <property type="match status" value="1"/>
</dbReference>
<organism evidence="10 11">
    <name type="scientific">Gaopeijia maritima</name>
    <dbReference type="NCBI Taxonomy" id="3119007"/>
    <lineage>
        <taxon>Bacteria</taxon>
        <taxon>Pseudomonadati</taxon>
        <taxon>Gemmatimonadota</taxon>
        <taxon>Longimicrobiia</taxon>
        <taxon>Gaopeijiales</taxon>
        <taxon>Gaopeijiaceae</taxon>
        <taxon>Gaopeijia</taxon>
    </lineage>
</organism>
<dbReference type="Pfam" id="PF12704">
    <property type="entry name" value="MacB_PCD"/>
    <property type="match status" value="2"/>
</dbReference>
<dbReference type="Proteomes" id="UP001484239">
    <property type="component" value="Unassembled WGS sequence"/>
</dbReference>
<feature type="transmembrane region" description="Helical" evidence="7">
    <location>
        <begin position="761"/>
        <end position="787"/>
    </location>
</feature>
<accession>A0ABU9ED25</accession>
<dbReference type="PANTHER" id="PTHR30572:SF4">
    <property type="entry name" value="ABC TRANSPORTER PERMEASE YTRF"/>
    <property type="match status" value="1"/>
</dbReference>
<evidence type="ECO:0000256" key="3">
    <source>
        <dbReference type="ARBA" id="ARBA00022692"/>
    </source>
</evidence>
<feature type="transmembrane region" description="Helical" evidence="7">
    <location>
        <begin position="408"/>
        <end position="429"/>
    </location>
</feature>
<dbReference type="InterPro" id="IPR050250">
    <property type="entry name" value="Macrolide_Exporter_MacB"/>
</dbReference>
<feature type="domain" description="MacB-like periplasmic core" evidence="9">
    <location>
        <begin position="105"/>
        <end position="318"/>
    </location>
</feature>